<proteinExistence type="predicted"/>
<evidence type="ECO:0000313" key="1">
    <source>
        <dbReference type="EMBL" id="KAE8386912.1"/>
    </source>
</evidence>
<dbReference type="AlphaFoldDB" id="A0A5N7BYJ3"/>
<name>A0A5N7BYJ3_PETAA</name>
<reference evidence="1" key="1">
    <citation type="submission" date="2019-04" db="EMBL/GenBank/DDBJ databases">
        <title>Friends and foes A comparative genomics studyof 23 Aspergillus species from section Flavi.</title>
        <authorList>
            <consortium name="DOE Joint Genome Institute"/>
            <person name="Kjaerbolling I."/>
            <person name="Vesth T."/>
            <person name="Frisvad J.C."/>
            <person name="Nybo J.L."/>
            <person name="Theobald S."/>
            <person name="Kildgaard S."/>
            <person name="Isbrandt T."/>
            <person name="Kuo A."/>
            <person name="Sato A."/>
            <person name="Lyhne E.K."/>
            <person name="Kogle M.E."/>
            <person name="Wiebenga A."/>
            <person name="Kun R.S."/>
            <person name="Lubbers R.J."/>
            <person name="Makela M.R."/>
            <person name="Barry K."/>
            <person name="Chovatia M."/>
            <person name="Clum A."/>
            <person name="Daum C."/>
            <person name="Haridas S."/>
            <person name="He G."/>
            <person name="LaButti K."/>
            <person name="Lipzen A."/>
            <person name="Mondo S."/>
            <person name="Riley R."/>
            <person name="Salamov A."/>
            <person name="Simmons B.A."/>
            <person name="Magnuson J.K."/>
            <person name="Henrissat B."/>
            <person name="Mortensen U.H."/>
            <person name="Larsen T.O."/>
            <person name="Devries R.P."/>
            <person name="Grigoriev I.V."/>
            <person name="Machida M."/>
            <person name="Baker S.E."/>
            <person name="Andersen M.R."/>
        </authorList>
    </citation>
    <scope>NUCLEOTIDE SEQUENCE [LARGE SCALE GENOMIC DNA]</scope>
    <source>
        <strain evidence="1">IBT 14317</strain>
    </source>
</reference>
<accession>A0A5N7BYJ3</accession>
<gene>
    <name evidence="1" type="ORF">BDV23DRAFT_133219</name>
</gene>
<protein>
    <submittedName>
        <fullName evidence="1">Uncharacterized protein</fullName>
    </submittedName>
</protein>
<sequence length="108" mass="12383">MIFIKPLCQLCPLSVLLAEGKPFHVHKCPLALLVQSAHPIFNLLNLSREMIVDQPLCRRFLDYQVDAVGRNFRGKLARQSFTEFLRIIIAVKPAERLELLSDFAERPP</sequence>
<organism evidence="1">
    <name type="scientific">Petromyces alliaceus</name>
    <name type="common">Aspergillus alliaceus</name>
    <dbReference type="NCBI Taxonomy" id="209559"/>
    <lineage>
        <taxon>Eukaryota</taxon>
        <taxon>Fungi</taxon>
        <taxon>Dikarya</taxon>
        <taxon>Ascomycota</taxon>
        <taxon>Pezizomycotina</taxon>
        <taxon>Eurotiomycetes</taxon>
        <taxon>Eurotiomycetidae</taxon>
        <taxon>Eurotiales</taxon>
        <taxon>Aspergillaceae</taxon>
        <taxon>Aspergillus</taxon>
        <taxon>Aspergillus subgen. Circumdati</taxon>
    </lineage>
</organism>
<dbReference type="EMBL" id="ML735302">
    <property type="protein sequence ID" value="KAE8386912.1"/>
    <property type="molecule type" value="Genomic_DNA"/>
</dbReference>
<dbReference type="Proteomes" id="UP000326877">
    <property type="component" value="Unassembled WGS sequence"/>
</dbReference>